<dbReference type="SUPFAM" id="SSF46785">
    <property type="entry name" value="Winged helix' DNA-binding domain"/>
    <property type="match status" value="1"/>
</dbReference>
<dbReference type="InterPro" id="IPR011965">
    <property type="entry name" value="PaaX_trns_reg"/>
</dbReference>
<proteinExistence type="predicted"/>
<evidence type="ECO:0000259" key="2">
    <source>
        <dbReference type="Pfam" id="PF08223"/>
    </source>
</evidence>
<dbReference type="Proteomes" id="UP000261704">
    <property type="component" value="Chromosome"/>
</dbReference>
<dbReference type="GO" id="GO:0006351">
    <property type="term" value="P:DNA-templated transcription"/>
    <property type="evidence" value="ECO:0007669"/>
    <property type="project" value="InterPro"/>
</dbReference>
<keyword evidence="4" id="KW-1185">Reference proteome</keyword>
<dbReference type="Pfam" id="PF07848">
    <property type="entry name" value="PaaX"/>
    <property type="match status" value="1"/>
</dbReference>
<dbReference type="InterPro" id="IPR012906">
    <property type="entry name" value="PaaX-like_N"/>
</dbReference>
<evidence type="ECO:0000313" key="4">
    <source>
        <dbReference type="Proteomes" id="UP000261704"/>
    </source>
</evidence>
<organism evidence="3 4">
    <name type="scientific">Profundibacter amoris</name>
    <dbReference type="NCBI Taxonomy" id="2171755"/>
    <lineage>
        <taxon>Bacteria</taxon>
        <taxon>Pseudomonadati</taxon>
        <taxon>Pseudomonadota</taxon>
        <taxon>Alphaproteobacteria</taxon>
        <taxon>Rhodobacterales</taxon>
        <taxon>Paracoccaceae</taxon>
        <taxon>Profundibacter</taxon>
    </lineage>
</organism>
<dbReference type="RefSeq" id="WP_118944039.1">
    <property type="nucleotide sequence ID" value="NZ_CP032125.1"/>
</dbReference>
<dbReference type="Gene3D" id="3.30.70.2670">
    <property type="match status" value="1"/>
</dbReference>
<sequence length="262" mass="28565">MDPIEPLINAFHAEGRPRVWSLVVTIFGDAVQHRGGRIATLHLQELLERVGIEAGALRTALSRLTSDGWVQRDREGRNSFYRLSKSGQAEITQAAADIYAAPRDGKVVQWVMARGKATPAKGISVAPHLWLVPADCATEMPEHICITGTLTSFPEHAAERVLTPDHRAALNALGADIAALDGLALTPLDAMAARMLLIHRWRRIVLRYPDVPAELMPADAEIPNPRKLVADAYNALVPTSEKWLGVGDGTTPPDSHGFSNRF</sequence>
<feature type="domain" description="Transcriptional repressor PaaX-like C-terminal" evidence="2">
    <location>
        <begin position="183"/>
        <end position="244"/>
    </location>
</feature>
<protein>
    <submittedName>
        <fullName evidence="3">Phenylacetic acid degradation protein</fullName>
    </submittedName>
</protein>
<dbReference type="InterPro" id="IPR036388">
    <property type="entry name" value="WH-like_DNA-bd_sf"/>
</dbReference>
<dbReference type="InterPro" id="IPR036390">
    <property type="entry name" value="WH_DNA-bd_sf"/>
</dbReference>
<accession>A0A347UKK9</accession>
<dbReference type="Gene3D" id="1.20.58.1460">
    <property type="match status" value="1"/>
</dbReference>
<evidence type="ECO:0000313" key="3">
    <source>
        <dbReference type="EMBL" id="AXX99387.1"/>
    </source>
</evidence>
<evidence type="ECO:0000259" key="1">
    <source>
        <dbReference type="Pfam" id="PF07848"/>
    </source>
</evidence>
<dbReference type="PANTHER" id="PTHR30319">
    <property type="entry name" value="PHENYLACETIC ACID REGULATOR-RELATED TRANSCRIPTIONAL REPRESSOR"/>
    <property type="match status" value="1"/>
</dbReference>
<dbReference type="Gene3D" id="1.10.10.10">
    <property type="entry name" value="Winged helix-like DNA-binding domain superfamily/Winged helix DNA-binding domain"/>
    <property type="match status" value="1"/>
</dbReference>
<dbReference type="PIRSF" id="PIRSF020623">
    <property type="entry name" value="PaaX"/>
    <property type="match status" value="1"/>
</dbReference>
<dbReference type="Pfam" id="PF08223">
    <property type="entry name" value="PaaX_C"/>
    <property type="match status" value="1"/>
</dbReference>
<name>A0A347UKK9_9RHOB</name>
<dbReference type="InterPro" id="IPR013225">
    <property type="entry name" value="PaaX_C"/>
</dbReference>
<dbReference type="EMBL" id="CP032125">
    <property type="protein sequence ID" value="AXX99387.1"/>
    <property type="molecule type" value="Genomic_DNA"/>
</dbReference>
<dbReference type="PANTHER" id="PTHR30319:SF1">
    <property type="entry name" value="TRANSCRIPTIONAL REPRESSOR PAAX"/>
    <property type="match status" value="1"/>
</dbReference>
<gene>
    <name evidence="3" type="ORF">BAR1_16480</name>
</gene>
<reference evidence="3 4" key="1">
    <citation type="submission" date="2018-09" db="EMBL/GenBank/DDBJ databases">
        <title>Profundibacter amoris BAR1 gen. nov., sp. nov., a new member of the Roseobacter clade isolated at Lokis Castle Vent Field on the Arctic Mid-Oceanic Ridge.</title>
        <authorList>
            <person name="Le Moine Bauer S."/>
            <person name="Sjoeberg A.G."/>
            <person name="L'Haridon S."/>
            <person name="Stokke R."/>
            <person name="Roalkvam I."/>
            <person name="Steen I.H."/>
            <person name="Dahle H."/>
        </authorList>
    </citation>
    <scope>NUCLEOTIDE SEQUENCE [LARGE SCALE GENOMIC DNA]</scope>
    <source>
        <strain evidence="3 4">BAR1</strain>
    </source>
</reference>
<dbReference type="KEGG" id="pamo:BAR1_16480"/>
<feature type="domain" description="Transcriptional repressor PaaX-like N-terminal" evidence="1">
    <location>
        <begin position="20"/>
        <end position="86"/>
    </location>
</feature>
<dbReference type="AlphaFoldDB" id="A0A347UKK9"/>
<dbReference type="OrthoDB" id="2270427at2"/>